<proteinExistence type="predicted"/>
<feature type="domain" description="DUF4429" evidence="2">
    <location>
        <begin position="23"/>
        <end position="91"/>
    </location>
</feature>
<dbReference type="InterPro" id="IPR027860">
    <property type="entry name" value="DUF4429"/>
</dbReference>
<dbReference type="Proteomes" id="UP000222054">
    <property type="component" value="Unassembled WGS sequence"/>
</dbReference>
<sequence length="156" mass="17469">MLEFKGQLSTLVVTPTKITIKYSRLIGKGSKEIQIKSLTGIQFKPPGFLSHGYIQFVFPGSSEVKTRSTSDLAKDENTVMFNKHEYNNFLKAKELIEGYMNEQEKNTFASNEHSSTTNPVNNYSVADEITKLAALKAQGILTEEEFTAKKKQLLGI</sequence>
<accession>A0A2B9DGV8</accession>
<dbReference type="InterPro" id="IPR018649">
    <property type="entry name" value="SHOCT"/>
</dbReference>
<evidence type="ECO:0000313" key="4">
    <source>
        <dbReference type="Proteomes" id="UP000222054"/>
    </source>
</evidence>
<comment type="caution">
    <text evidence="3">The sequence shown here is derived from an EMBL/GenBank/DDBJ whole genome shotgun (WGS) entry which is preliminary data.</text>
</comment>
<organism evidence="3 4">
    <name type="scientific">Bacillus cereus</name>
    <dbReference type="NCBI Taxonomy" id="1396"/>
    <lineage>
        <taxon>Bacteria</taxon>
        <taxon>Bacillati</taxon>
        <taxon>Bacillota</taxon>
        <taxon>Bacilli</taxon>
        <taxon>Bacillales</taxon>
        <taxon>Bacillaceae</taxon>
        <taxon>Bacillus</taxon>
        <taxon>Bacillus cereus group</taxon>
    </lineage>
</organism>
<reference evidence="3 4" key="1">
    <citation type="submission" date="2017-09" db="EMBL/GenBank/DDBJ databases">
        <title>Large-scale bioinformatics analysis of Bacillus genomes uncovers conserved roles of natural products in bacterial physiology.</title>
        <authorList>
            <consortium name="Agbiome Team Llc"/>
            <person name="Bleich R.M."/>
            <person name="Grubbs K.J."/>
            <person name="Santa Maria K.C."/>
            <person name="Allen S.E."/>
            <person name="Farag S."/>
            <person name="Shank E.A."/>
            <person name="Bowers A."/>
        </authorList>
    </citation>
    <scope>NUCLEOTIDE SEQUENCE [LARGE SCALE GENOMIC DNA]</scope>
    <source>
        <strain evidence="3 4">AFS053130</strain>
    </source>
</reference>
<name>A0A2B9DGV8_BACCE</name>
<feature type="domain" description="SHOCT" evidence="1">
    <location>
        <begin position="127"/>
        <end position="154"/>
    </location>
</feature>
<dbReference type="Pfam" id="PF14472">
    <property type="entry name" value="DUF4429"/>
    <property type="match status" value="1"/>
</dbReference>
<evidence type="ECO:0000259" key="2">
    <source>
        <dbReference type="Pfam" id="PF14472"/>
    </source>
</evidence>
<gene>
    <name evidence="3" type="ORF">CN958_27300</name>
</gene>
<dbReference type="EMBL" id="NUHO01000210">
    <property type="protein sequence ID" value="PGM88140.1"/>
    <property type="molecule type" value="Genomic_DNA"/>
</dbReference>
<dbReference type="AlphaFoldDB" id="A0A2B9DGV8"/>
<protein>
    <recommendedName>
        <fullName evidence="5">DUF4429 domain-containing protein</fullName>
    </recommendedName>
</protein>
<evidence type="ECO:0000313" key="3">
    <source>
        <dbReference type="EMBL" id="PGM88140.1"/>
    </source>
</evidence>
<evidence type="ECO:0008006" key="5">
    <source>
        <dbReference type="Google" id="ProtNLM"/>
    </source>
</evidence>
<dbReference type="RefSeq" id="WP_098779273.1">
    <property type="nucleotide sequence ID" value="NZ_NUHO01000210.1"/>
</dbReference>
<evidence type="ECO:0000259" key="1">
    <source>
        <dbReference type="Pfam" id="PF09851"/>
    </source>
</evidence>
<dbReference type="Pfam" id="PF09851">
    <property type="entry name" value="SHOCT"/>
    <property type="match status" value="1"/>
</dbReference>